<dbReference type="RefSeq" id="WP_265684627.1">
    <property type="nucleotide sequence ID" value="NZ_CP120863.1"/>
</dbReference>
<keyword evidence="2" id="KW-1185">Reference proteome</keyword>
<dbReference type="Proteomes" id="UP001209803">
    <property type="component" value="Chromosome"/>
</dbReference>
<reference evidence="1 2" key="1">
    <citation type="submission" date="2023-03" db="EMBL/GenBank/DDBJ databases">
        <title>Roseibium porphyridii sp. nov. and Roseibium rhodosorbium sp. nov. isolated from marine algae, Porphyridium cruentum and Rhodosorus marinus, respectively.</title>
        <authorList>
            <person name="Lee M.W."/>
            <person name="Choi B.J."/>
            <person name="Lee J.K."/>
            <person name="Choi D.G."/>
            <person name="Baek J.H."/>
            <person name="Bayburt H."/>
            <person name="Kim J.M."/>
            <person name="Han D.M."/>
            <person name="Kim K.H."/>
            <person name="Jeon C.O."/>
        </authorList>
    </citation>
    <scope>NUCLEOTIDE SEQUENCE [LARGE SCALE GENOMIC DNA]</scope>
    <source>
        <strain evidence="1 2">KMA01</strain>
    </source>
</reference>
<protein>
    <submittedName>
        <fullName evidence="1">Uncharacterized protein</fullName>
    </submittedName>
</protein>
<organism evidence="1 2">
    <name type="scientific">Roseibium porphyridii</name>
    <dbReference type="NCBI Taxonomy" id="2866279"/>
    <lineage>
        <taxon>Bacteria</taxon>
        <taxon>Pseudomonadati</taxon>
        <taxon>Pseudomonadota</taxon>
        <taxon>Alphaproteobacteria</taxon>
        <taxon>Hyphomicrobiales</taxon>
        <taxon>Stappiaceae</taxon>
        <taxon>Roseibium</taxon>
    </lineage>
</organism>
<proteinExistence type="predicted"/>
<gene>
    <name evidence="1" type="ORF">K1718_12435</name>
</gene>
<evidence type="ECO:0000313" key="1">
    <source>
        <dbReference type="EMBL" id="WFE92134.1"/>
    </source>
</evidence>
<name>A0ABY8FBI4_9HYPH</name>
<sequence length="127" mass="14384">MSRKVRRFQSAVSASKTGLRATVIAAALGLAACQNQFQTPSDLLFAPTFSKDLGNIPYTYNTPYDCRSFTGSGWKGIASGRVINFDRRYQISQAGCFKTEQECQAWLFYMRDYIDVPRFMRCNTYTA</sequence>
<evidence type="ECO:0000313" key="2">
    <source>
        <dbReference type="Proteomes" id="UP001209803"/>
    </source>
</evidence>
<dbReference type="PROSITE" id="PS51257">
    <property type="entry name" value="PROKAR_LIPOPROTEIN"/>
    <property type="match status" value="1"/>
</dbReference>
<accession>A0ABY8FBI4</accession>
<dbReference type="EMBL" id="CP120863">
    <property type="protein sequence ID" value="WFE92134.1"/>
    <property type="molecule type" value="Genomic_DNA"/>
</dbReference>